<proteinExistence type="predicted"/>
<name>A0AAV1EC84_OLDCO</name>
<feature type="domain" description="Replication factor A C-terminal" evidence="2">
    <location>
        <begin position="103"/>
        <end position="202"/>
    </location>
</feature>
<keyword evidence="4" id="KW-1185">Reference proteome</keyword>
<dbReference type="Proteomes" id="UP001161247">
    <property type="component" value="Chromosome 9"/>
</dbReference>
<dbReference type="SUPFAM" id="SSF50249">
    <property type="entry name" value="Nucleic acid-binding proteins"/>
    <property type="match status" value="2"/>
</dbReference>
<dbReference type="AlphaFoldDB" id="A0AAV1EC84"/>
<feature type="region of interest" description="Disordered" evidence="1">
    <location>
        <begin position="241"/>
        <end position="286"/>
    </location>
</feature>
<organism evidence="3 4">
    <name type="scientific">Oldenlandia corymbosa var. corymbosa</name>
    <dbReference type="NCBI Taxonomy" id="529605"/>
    <lineage>
        <taxon>Eukaryota</taxon>
        <taxon>Viridiplantae</taxon>
        <taxon>Streptophyta</taxon>
        <taxon>Embryophyta</taxon>
        <taxon>Tracheophyta</taxon>
        <taxon>Spermatophyta</taxon>
        <taxon>Magnoliopsida</taxon>
        <taxon>eudicotyledons</taxon>
        <taxon>Gunneridae</taxon>
        <taxon>Pentapetalae</taxon>
        <taxon>asterids</taxon>
        <taxon>lamiids</taxon>
        <taxon>Gentianales</taxon>
        <taxon>Rubiaceae</taxon>
        <taxon>Rubioideae</taxon>
        <taxon>Spermacoceae</taxon>
        <taxon>Hedyotis-Oldenlandia complex</taxon>
        <taxon>Oldenlandia</taxon>
    </lineage>
</organism>
<evidence type="ECO:0000256" key="1">
    <source>
        <dbReference type="SAM" id="MobiDB-lite"/>
    </source>
</evidence>
<dbReference type="Gene3D" id="2.40.50.140">
    <property type="entry name" value="Nucleic acid-binding proteins"/>
    <property type="match status" value="2"/>
</dbReference>
<evidence type="ECO:0000313" key="4">
    <source>
        <dbReference type="Proteomes" id="UP001161247"/>
    </source>
</evidence>
<evidence type="ECO:0000259" key="2">
    <source>
        <dbReference type="Pfam" id="PF08646"/>
    </source>
</evidence>
<dbReference type="InterPro" id="IPR012340">
    <property type="entry name" value="NA-bd_OB-fold"/>
</dbReference>
<gene>
    <name evidence="3" type="ORF">OLC1_LOCUS23426</name>
</gene>
<accession>A0AAV1EC84</accession>
<protein>
    <submittedName>
        <fullName evidence="3">OLC1v1018727C1</fullName>
    </submittedName>
</protein>
<dbReference type="Pfam" id="PF08646">
    <property type="entry name" value="Rep_fac-A_C"/>
    <property type="match status" value="1"/>
</dbReference>
<dbReference type="InterPro" id="IPR013955">
    <property type="entry name" value="Rep_factor-A_C"/>
</dbReference>
<reference evidence="3" key="1">
    <citation type="submission" date="2023-03" db="EMBL/GenBank/DDBJ databases">
        <authorList>
            <person name="Julca I."/>
        </authorList>
    </citation>
    <scope>NUCLEOTIDE SEQUENCE</scope>
</reference>
<evidence type="ECO:0000313" key="3">
    <source>
        <dbReference type="EMBL" id="CAI9117351.1"/>
    </source>
</evidence>
<sequence>MRAVTMTLWNEFVATAGEQIREKLNSFPVVVCNRVRATFFNGIEVSTGNESLILVNPKIEEADQMKQWVENNFRKIQAYVDALEFNQNYITMDAAPIENYTSIVAINNGDKKFWYMGCQNCNQATASELGLVYPCNGCDLQQKALPRCRLEADVTDHSDTLRGVLLGEDAEKILVHSPTTFMKADHEDHRMVSDHMMHVACRVNNGLSPCMRADRCRYRYPRATERVDFFAPGETAPRTEANFSECCPAGQSSGVPDDQNGVQPNGAKVPDDQNGVQPNGAEVPDD</sequence>
<dbReference type="EMBL" id="OX459126">
    <property type="protein sequence ID" value="CAI9117351.1"/>
    <property type="molecule type" value="Genomic_DNA"/>
</dbReference>